<sequence length="220" mass="25695">MKTAKMVFNQISNLTSDLVGTALCNDQNFPIHIGQSWDDCQIEIPNINVSAALKHKPYRELFYELERARSFNLKLLDGALIQLQYKFKGNSLTGHRLGFFPNPDLTSFQENPEEYLDDEIYLDVTDPRIVVTPLRFDYDNREEVVRNMEHPMSHLTIGQYQNCRIPVVRPLTPSQFISFIVRNFYHTAYNKYCGQLTSYTDLFDPTITEDERKIIHMGIY</sequence>
<accession>A0A329TUD5</accession>
<evidence type="ECO:0000313" key="2">
    <source>
        <dbReference type="Proteomes" id="UP000251144"/>
    </source>
</evidence>
<reference evidence="1 2" key="1">
    <citation type="submission" date="2018-02" db="EMBL/GenBank/DDBJ databases">
        <title>Complete genome sequencing of Faecalibacterium prausnitzii strains isolated from the human gut.</title>
        <authorList>
            <person name="Fitzgerald B.C."/>
            <person name="Shkoporov A.N."/>
            <person name="Ross P.R."/>
            <person name="Hill C."/>
        </authorList>
    </citation>
    <scope>NUCLEOTIDE SEQUENCE [LARGE SCALE GENOMIC DNA]</scope>
    <source>
        <strain evidence="1 2">APC942/32-1</strain>
    </source>
</reference>
<dbReference type="InterPro" id="IPR018742">
    <property type="entry name" value="DUF2290"/>
</dbReference>
<dbReference type="Proteomes" id="UP000251144">
    <property type="component" value="Unassembled WGS sequence"/>
</dbReference>
<gene>
    <name evidence="1" type="ORF">C4N26_12665</name>
</gene>
<proteinExistence type="predicted"/>
<name>A0A329TUD5_9FIRM</name>
<evidence type="ECO:0000313" key="1">
    <source>
        <dbReference type="EMBL" id="RAW52543.1"/>
    </source>
</evidence>
<comment type="caution">
    <text evidence="1">The sequence shown here is derived from an EMBL/GenBank/DDBJ whole genome shotgun (WGS) entry which is preliminary data.</text>
</comment>
<protein>
    <submittedName>
        <fullName evidence="1">DUF2290 domain-containing protein</fullName>
    </submittedName>
</protein>
<dbReference type="OrthoDB" id="5190544at2"/>
<organism evidence="1 2">
    <name type="scientific">Faecalibacterium prausnitzii</name>
    <dbReference type="NCBI Taxonomy" id="853"/>
    <lineage>
        <taxon>Bacteria</taxon>
        <taxon>Bacillati</taxon>
        <taxon>Bacillota</taxon>
        <taxon>Clostridia</taxon>
        <taxon>Eubacteriales</taxon>
        <taxon>Oscillospiraceae</taxon>
        <taxon>Faecalibacterium</taxon>
    </lineage>
</organism>
<dbReference type="AlphaFoldDB" id="A0A329TUD5"/>
<dbReference type="Pfam" id="PF10053">
    <property type="entry name" value="DUF2290"/>
    <property type="match status" value="1"/>
</dbReference>
<dbReference type="EMBL" id="PRLB01000015">
    <property type="protein sequence ID" value="RAW52543.1"/>
    <property type="molecule type" value="Genomic_DNA"/>
</dbReference>
<dbReference type="RefSeq" id="WP_158401607.1">
    <property type="nucleotide sequence ID" value="NZ_PRLB01000015.1"/>
</dbReference>